<dbReference type="AlphaFoldDB" id="A0AAV4X208"/>
<organism evidence="1 2">
    <name type="scientific">Caerostris darwini</name>
    <dbReference type="NCBI Taxonomy" id="1538125"/>
    <lineage>
        <taxon>Eukaryota</taxon>
        <taxon>Metazoa</taxon>
        <taxon>Ecdysozoa</taxon>
        <taxon>Arthropoda</taxon>
        <taxon>Chelicerata</taxon>
        <taxon>Arachnida</taxon>
        <taxon>Araneae</taxon>
        <taxon>Araneomorphae</taxon>
        <taxon>Entelegynae</taxon>
        <taxon>Araneoidea</taxon>
        <taxon>Araneidae</taxon>
        <taxon>Caerostris</taxon>
    </lineage>
</organism>
<dbReference type="Proteomes" id="UP001054837">
    <property type="component" value="Unassembled WGS sequence"/>
</dbReference>
<proteinExistence type="predicted"/>
<evidence type="ECO:0000313" key="1">
    <source>
        <dbReference type="EMBL" id="GIY89271.1"/>
    </source>
</evidence>
<reference evidence="1 2" key="1">
    <citation type="submission" date="2021-06" db="EMBL/GenBank/DDBJ databases">
        <title>Caerostris darwini draft genome.</title>
        <authorList>
            <person name="Kono N."/>
            <person name="Arakawa K."/>
        </authorList>
    </citation>
    <scope>NUCLEOTIDE SEQUENCE [LARGE SCALE GENOMIC DNA]</scope>
</reference>
<protein>
    <submittedName>
        <fullName evidence="1">Uncharacterized protein</fullName>
    </submittedName>
</protein>
<name>A0AAV4X208_9ARAC</name>
<sequence>MKILVARRKTKIEVSEFDQLFGTKEFPKSHRFKQSHHSIFYCPLPPSSAMTYVQRKVCRSSHNHNQCIVSRKPEEKKRLKCRNSTNLLEQKNFQRAIALSRVTTVSSPRPLCYDVCPTRSLSFLP</sequence>
<keyword evidence="2" id="KW-1185">Reference proteome</keyword>
<evidence type="ECO:0000313" key="2">
    <source>
        <dbReference type="Proteomes" id="UP001054837"/>
    </source>
</evidence>
<dbReference type="EMBL" id="BPLQ01015594">
    <property type="protein sequence ID" value="GIY89271.1"/>
    <property type="molecule type" value="Genomic_DNA"/>
</dbReference>
<gene>
    <name evidence="1" type="ORF">CDAR_59331</name>
</gene>
<accession>A0AAV4X208</accession>
<comment type="caution">
    <text evidence="1">The sequence shown here is derived from an EMBL/GenBank/DDBJ whole genome shotgun (WGS) entry which is preliminary data.</text>
</comment>